<dbReference type="EMBL" id="CM042887">
    <property type="protein sequence ID" value="KAI4331170.1"/>
    <property type="molecule type" value="Genomic_DNA"/>
</dbReference>
<reference evidence="2" key="1">
    <citation type="journal article" date="2023" name="Front. Plant Sci.">
        <title>Chromosomal-level genome assembly of Melastoma candidum provides insights into trichome evolution.</title>
        <authorList>
            <person name="Zhong Y."/>
            <person name="Wu W."/>
            <person name="Sun C."/>
            <person name="Zou P."/>
            <person name="Liu Y."/>
            <person name="Dai S."/>
            <person name="Zhou R."/>
        </authorList>
    </citation>
    <scope>NUCLEOTIDE SEQUENCE [LARGE SCALE GENOMIC DNA]</scope>
</reference>
<evidence type="ECO:0000313" key="1">
    <source>
        <dbReference type="EMBL" id="KAI4331170.1"/>
    </source>
</evidence>
<accession>A0ACB9N4Q0</accession>
<organism evidence="1 2">
    <name type="scientific">Melastoma candidum</name>
    <dbReference type="NCBI Taxonomy" id="119954"/>
    <lineage>
        <taxon>Eukaryota</taxon>
        <taxon>Viridiplantae</taxon>
        <taxon>Streptophyta</taxon>
        <taxon>Embryophyta</taxon>
        <taxon>Tracheophyta</taxon>
        <taxon>Spermatophyta</taxon>
        <taxon>Magnoliopsida</taxon>
        <taxon>eudicotyledons</taxon>
        <taxon>Gunneridae</taxon>
        <taxon>Pentapetalae</taxon>
        <taxon>rosids</taxon>
        <taxon>malvids</taxon>
        <taxon>Myrtales</taxon>
        <taxon>Melastomataceae</taxon>
        <taxon>Melastomatoideae</taxon>
        <taxon>Melastomateae</taxon>
        <taxon>Melastoma</taxon>
    </lineage>
</organism>
<protein>
    <submittedName>
        <fullName evidence="1">Uncharacterized protein</fullName>
    </submittedName>
</protein>
<dbReference type="Proteomes" id="UP001057402">
    <property type="component" value="Chromosome 8"/>
</dbReference>
<evidence type="ECO:0000313" key="2">
    <source>
        <dbReference type="Proteomes" id="UP001057402"/>
    </source>
</evidence>
<keyword evidence="2" id="KW-1185">Reference proteome</keyword>
<name>A0ACB9N4Q0_9MYRT</name>
<gene>
    <name evidence="1" type="ORF">MLD38_029381</name>
</gene>
<proteinExistence type="predicted"/>
<sequence>MLPFILLLLLLVSSPHFFLGNGHVPHSLETDKAALLEFKRAITADPDTVLGGWNDTADVCSFRGVRCNRLHHRVNSLNLSGHGLIGLLSPALSNLTLLRNLSLSDNNLSGVIPPEFSSLRRLRVLRLNGNFLHGPVPHFLSLLSDLSILVLVNNSLTGTIPASLFTNCTNLLLLDLSSNLLEGTIPTEVGNCIDLRVLHVSRNHLTGRIPSSLMNASFLWSIDVEYNQLQGEVPSEIVAKLPDLLYLHLSYNNFTSHDNNTDLNMFFLALSNCSLLAEIEVAGMALGGNLPKSMGNLSSSLEYLLLQENRISGSVPSSLGNLRSLLVLNLSFNLLDGAIAPEISRLPILQQLLLSYNSFSREIPAALGQLPRIGLLDLSNNMFAGQIPDSLGNLSHLSTLLLNNNLLSGNIPPALGNLTEVYQLDLSHNRLTGSIPKEILGMREIRIYLNFSHNNLQGPLPFELSKLDKVQEIDLSSNNLSGIIFDQIKSCIGLTRINFSNNSLVGHLPDTLGSLQLLEVLDLSWNKLSGPIPASLSQLHSLSFLNFSHNDFEGPIPSGGIFDNFTYLSFLENKNLCGRMPGIRVCPGKSQFFHSRTFLAVFVVVIGISAFLSTICCVIGYRRLKVILSSGKTETVADVQKPPDLLPNFPRITYKELEEATGGFDDQRLVGSGSYGRVYKGALPDGTQIAVKVLHVQSGNSTRSFNRECQVLKRIRHRNLMRIVTACSQPDFKALVLPYMANGSLDSHLYSHPGEGLSSRSADLNIIQRVNICSDIAEGMAYLHHHSPVRVIHCDLKPSNVLLNDDMTALVSDFGIARLVMTAGGGNTANVENMGDTTANMLSGSIGYIAPEYGFGSNTSIKGDVYSFGILVLEVVTRKRPTDDMFVGGMSLPRWVKGHFPGRTERVIDSSLLRAVRDQSPEVQRMWEIAIGELIELGLLCTLDHPPNRPTMIDAADDLDRLKRYLNGDTTATFTSSLGISSSNPGDD</sequence>
<comment type="caution">
    <text evidence="1">The sequence shown here is derived from an EMBL/GenBank/DDBJ whole genome shotgun (WGS) entry which is preliminary data.</text>
</comment>